<keyword evidence="2" id="KW-1185">Reference proteome</keyword>
<proteinExistence type="predicted"/>
<keyword evidence="1" id="KW-0732">Signal</keyword>
<dbReference type="Gene3D" id="2.20.100.10">
    <property type="entry name" value="Thrombospondin type-1 (TSP1) repeat"/>
    <property type="match status" value="1"/>
</dbReference>
<feature type="signal peptide" evidence="1">
    <location>
        <begin position="1"/>
        <end position="18"/>
    </location>
</feature>
<dbReference type="RefSeq" id="XP_022295590.1">
    <property type="nucleotide sequence ID" value="XM_022439882.1"/>
</dbReference>
<dbReference type="InterPro" id="IPR000884">
    <property type="entry name" value="TSP1_rpt"/>
</dbReference>
<accession>A0A8B8AWN8</accession>
<dbReference type="InterPro" id="IPR036383">
    <property type="entry name" value="TSP1_rpt_sf"/>
</dbReference>
<organism evidence="2 3">
    <name type="scientific">Crassostrea virginica</name>
    <name type="common">Eastern oyster</name>
    <dbReference type="NCBI Taxonomy" id="6565"/>
    <lineage>
        <taxon>Eukaryota</taxon>
        <taxon>Metazoa</taxon>
        <taxon>Spiralia</taxon>
        <taxon>Lophotrochozoa</taxon>
        <taxon>Mollusca</taxon>
        <taxon>Bivalvia</taxon>
        <taxon>Autobranchia</taxon>
        <taxon>Pteriomorphia</taxon>
        <taxon>Ostreida</taxon>
        <taxon>Ostreoidea</taxon>
        <taxon>Ostreidae</taxon>
        <taxon>Crassostrea</taxon>
    </lineage>
</organism>
<evidence type="ECO:0000313" key="3">
    <source>
        <dbReference type="RefSeq" id="XP_022295590.1"/>
    </source>
</evidence>
<evidence type="ECO:0000313" key="2">
    <source>
        <dbReference type="Proteomes" id="UP000694844"/>
    </source>
</evidence>
<protein>
    <submittedName>
        <fullName evidence="3">Uncharacterized protein LOC111105539</fullName>
    </submittedName>
</protein>
<dbReference type="OrthoDB" id="6150397at2759"/>
<reference evidence="3" key="1">
    <citation type="submission" date="2025-08" db="UniProtKB">
        <authorList>
            <consortium name="RefSeq"/>
        </authorList>
    </citation>
    <scope>IDENTIFICATION</scope>
    <source>
        <tissue evidence="3">Whole sample</tissue>
    </source>
</reference>
<dbReference type="Proteomes" id="UP000694844">
    <property type="component" value="Chromosome 7"/>
</dbReference>
<dbReference type="GeneID" id="111105539"/>
<dbReference type="PROSITE" id="PS50092">
    <property type="entry name" value="TSP1"/>
    <property type="match status" value="1"/>
</dbReference>
<dbReference type="SUPFAM" id="SSF82895">
    <property type="entry name" value="TSP-1 type 1 repeat"/>
    <property type="match status" value="1"/>
</dbReference>
<dbReference type="AlphaFoldDB" id="A0A8B8AWN8"/>
<dbReference type="KEGG" id="cvn:111105539"/>
<sequence length="279" mass="31946">MIILILSVFLFAGTEVQSMYLRYTYDFLVEGGSLHVIVKNVTDLSQLSYSLSFECPTNCTEKQKSLVTLQEEPLTGFTLKAGHNTVKDPLFLVIVSIRNKTAGNTLLETLRITFIDNDGEPDIEIFEGSTMEHHVDIDHPQNQPETVYTILDILDQDFQKRWRLEPFTETFKENEGGKRQMRISYIDNTVVEPPRTYLMVIKRMSTCEGIQRYYNHFSVKVINDDVIGHWSEWGAWGECSTVQPFCSRERERTCTAPSALYNAYCHGLPSETEPCECSG</sequence>
<feature type="chain" id="PRO_5034732349" evidence="1">
    <location>
        <begin position="19"/>
        <end position="279"/>
    </location>
</feature>
<evidence type="ECO:0000256" key="1">
    <source>
        <dbReference type="SAM" id="SignalP"/>
    </source>
</evidence>
<gene>
    <name evidence="3" type="primary">LOC111105539</name>
</gene>
<name>A0A8B8AWN8_CRAVI</name>